<evidence type="ECO:0000313" key="1">
    <source>
        <dbReference type="EMBL" id="MXQ55914.1"/>
    </source>
</evidence>
<name>A0A6I4W571_9BACL</name>
<dbReference type="RefSeq" id="WP_160803276.1">
    <property type="nucleotide sequence ID" value="NZ_WUUL01000022.1"/>
</dbReference>
<dbReference type="EMBL" id="WUUL01000022">
    <property type="protein sequence ID" value="MXQ55914.1"/>
    <property type="molecule type" value="Genomic_DNA"/>
</dbReference>
<dbReference type="AlphaFoldDB" id="A0A6I4W571"/>
<gene>
    <name evidence="1" type="ORF">GSM42_19725</name>
</gene>
<sequence>MDIQRSAELDRIVQSLDMNGLANFIIKTDKKTLKQLSKSKHYPEWVKKALRQAAKLSFTFKLDDLRAVYILQASGALIHLQLLVLSISNPAPLILWSEGRLIFPFYFSQQKGVQKHNMKLKILFFL</sequence>
<organism evidence="1 2">
    <name type="scientific">Shimazuella alba</name>
    <dbReference type="NCBI Taxonomy" id="2690964"/>
    <lineage>
        <taxon>Bacteria</taxon>
        <taxon>Bacillati</taxon>
        <taxon>Bacillota</taxon>
        <taxon>Bacilli</taxon>
        <taxon>Bacillales</taxon>
        <taxon>Thermoactinomycetaceae</taxon>
        <taxon>Shimazuella</taxon>
    </lineage>
</organism>
<comment type="caution">
    <text evidence="1">The sequence shown here is derived from an EMBL/GenBank/DDBJ whole genome shotgun (WGS) entry which is preliminary data.</text>
</comment>
<accession>A0A6I4W571</accession>
<proteinExistence type="predicted"/>
<protein>
    <submittedName>
        <fullName evidence="1">Uncharacterized protein</fullName>
    </submittedName>
</protein>
<keyword evidence="2" id="KW-1185">Reference proteome</keyword>
<reference evidence="1 2" key="1">
    <citation type="submission" date="2019-12" db="EMBL/GenBank/DDBJ databases">
        <title>Whole-genome analyses of novel actinobacteria.</title>
        <authorList>
            <person name="Sahin N."/>
            <person name="Saygin H."/>
        </authorList>
    </citation>
    <scope>NUCLEOTIDE SEQUENCE [LARGE SCALE GENOMIC DNA]</scope>
    <source>
        <strain evidence="1 2">KC615</strain>
    </source>
</reference>
<dbReference type="Proteomes" id="UP000430692">
    <property type="component" value="Unassembled WGS sequence"/>
</dbReference>
<evidence type="ECO:0000313" key="2">
    <source>
        <dbReference type="Proteomes" id="UP000430692"/>
    </source>
</evidence>